<dbReference type="STRING" id="1314781.A0A165KW41"/>
<dbReference type="InParanoid" id="A0A165KW41"/>
<evidence type="ECO:0000256" key="1">
    <source>
        <dbReference type="SAM" id="MobiDB-lite"/>
    </source>
</evidence>
<gene>
    <name evidence="2" type="ORF">EXIGLDRAFT_397356</name>
</gene>
<evidence type="ECO:0000313" key="3">
    <source>
        <dbReference type="Proteomes" id="UP000077266"/>
    </source>
</evidence>
<protein>
    <submittedName>
        <fullName evidence="2">Uncharacterized protein</fullName>
    </submittedName>
</protein>
<proteinExistence type="predicted"/>
<keyword evidence="3" id="KW-1185">Reference proteome</keyword>
<dbReference type="AlphaFoldDB" id="A0A165KW41"/>
<dbReference type="EMBL" id="KV425936">
    <property type="protein sequence ID" value="KZV96978.1"/>
    <property type="molecule type" value="Genomic_DNA"/>
</dbReference>
<dbReference type="Proteomes" id="UP000077266">
    <property type="component" value="Unassembled WGS sequence"/>
</dbReference>
<name>A0A165KW41_EXIGL</name>
<reference evidence="2 3" key="1">
    <citation type="journal article" date="2016" name="Mol. Biol. Evol.">
        <title>Comparative Genomics of Early-Diverging Mushroom-Forming Fungi Provides Insights into the Origins of Lignocellulose Decay Capabilities.</title>
        <authorList>
            <person name="Nagy L.G."/>
            <person name="Riley R."/>
            <person name="Tritt A."/>
            <person name="Adam C."/>
            <person name="Daum C."/>
            <person name="Floudas D."/>
            <person name="Sun H."/>
            <person name="Yadav J.S."/>
            <person name="Pangilinan J."/>
            <person name="Larsson K.H."/>
            <person name="Matsuura K."/>
            <person name="Barry K."/>
            <person name="Labutti K."/>
            <person name="Kuo R."/>
            <person name="Ohm R.A."/>
            <person name="Bhattacharya S.S."/>
            <person name="Shirouzu T."/>
            <person name="Yoshinaga Y."/>
            <person name="Martin F.M."/>
            <person name="Grigoriev I.V."/>
            <person name="Hibbett D.S."/>
        </authorList>
    </citation>
    <scope>NUCLEOTIDE SEQUENCE [LARGE SCALE GENOMIC DNA]</scope>
    <source>
        <strain evidence="2 3">HHB12029</strain>
    </source>
</reference>
<evidence type="ECO:0000313" key="2">
    <source>
        <dbReference type="EMBL" id="KZV96978.1"/>
    </source>
</evidence>
<accession>A0A165KW41</accession>
<organism evidence="2 3">
    <name type="scientific">Exidia glandulosa HHB12029</name>
    <dbReference type="NCBI Taxonomy" id="1314781"/>
    <lineage>
        <taxon>Eukaryota</taxon>
        <taxon>Fungi</taxon>
        <taxon>Dikarya</taxon>
        <taxon>Basidiomycota</taxon>
        <taxon>Agaricomycotina</taxon>
        <taxon>Agaricomycetes</taxon>
        <taxon>Auriculariales</taxon>
        <taxon>Exidiaceae</taxon>
        <taxon>Exidia</taxon>
    </lineage>
</organism>
<feature type="region of interest" description="Disordered" evidence="1">
    <location>
        <begin position="166"/>
        <end position="189"/>
    </location>
</feature>
<sequence length="189" mass="20389">MVDSYYLFAGRGRRYLAAHRYVLALADAEIRGRLPPPADAPKPSVDFFALPGTYSHPVYGSFELKFNATDKSLGATLPSWDDVIDGLVLKHYSEDVFNASVVMHIEEVGGGKVEQELTGIIAEFAVDEDTGVRGLGLHASGQLWGAGAGVPPPDGPTVEDRAELWFDRKGGDDAGVAPENHAQRPLTQR</sequence>